<reference evidence="3" key="2">
    <citation type="submission" date="2011-01" db="EMBL/GenBank/DDBJ databases">
        <title>The complete genome of Nitratifractor salsuginis DSM 16511.</title>
        <authorList>
            <consortium name="US DOE Joint Genome Institute (JGI-PGF)"/>
            <person name="Lucas S."/>
            <person name="Copeland A."/>
            <person name="Lapidus A."/>
            <person name="Bruce D."/>
            <person name="Goodwin L."/>
            <person name="Pitluck S."/>
            <person name="Kyrpides N."/>
            <person name="Mavromatis K."/>
            <person name="Ivanova N."/>
            <person name="Mikhailova N."/>
            <person name="Zeytun A."/>
            <person name="Detter J.C."/>
            <person name="Tapia R."/>
            <person name="Han C."/>
            <person name="Land M."/>
            <person name="Hauser L."/>
            <person name="Markowitz V."/>
            <person name="Cheng J.-F."/>
            <person name="Hugenholtz P."/>
            <person name="Woyke T."/>
            <person name="Wu D."/>
            <person name="Tindall B."/>
            <person name="Schuetze A."/>
            <person name="Brambilla E."/>
            <person name="Klenk H.-P."/>
            <person name="Eisen J.A."/>
        </authorList>
    </citation>
    <scope>NUCLEOTIDE SEQUENCE [LARGE SCALE GENOMIC DNA]</scope>
    <source>
        <strain evidence="3">DSM 16511 / JCM 12458 / E9I37-1</strain>
    </source>
</reference>
<dbReference type="OrthoDB" id="5334091at2"/>
<dbReference type="RefSeq" id="WP_013554511.1">
    <property type="nucleotide sequence ID" value="NC_014935.1"/>
</dbReference>
<keyword evidence="3" id="KW-1185">Reference proteome</keyword>
<evidence type="ECO:0000256" key="1">
    <source>
        <dbReference type="SAM" id="Phobius"/>
    </source>
</evidence>
<proteinExistence type="predicted"/>
<accession>E6X0H2</accession>
<evidence type="ECO:0008006" key="4">
    <source>
        <dbReference type="Google" id="ProtNLM"/>
    </source>
</evidence>
<dbReference type="eggNOG" id="COG5615">
    <property type="taxonomic scope" value="Bacteria"/>
</dbReference>
<dbReference type="Proteomes" id="UP000008633">
    <property type="component" value="Chromosome"/>
</dbReference>
<sequence>MKDLFANYAHIIIFLHVLGAFVWVGGMIAVRAAVHPALQSIEDPKVRLETTLRVTGRLFALVAPFILLILLTGLVMVIALDGHHGANKTIFIAKEGIWTVMALNYLFMVFKRARAWKLFQAGDPAAAKAQVANIPNLLLPINILLGVVALWLGITLRGV</sequence>
<evidence type="ECO:0000313" key="3">
    <source>
        <dbReference type="Proteomes" id="UP000008633"/>
    </source>
</evidence>
<dbReference type="EMBL" id="CP002452">
    <property type="protein sequence ID" value="ADV46822.1"/>
    <property type="molecule type" value="Genomic_DNA"/>
</dbReference>
<gene>
    <name evidence="2" type="ordered locus">Nitsa_1574</name>
</gene>
<protein>
    <recommendedName>
        <fullName evidence="4">Copper resistance protein D domain-containing protein</fullName>
    </recommendedName>
</protein>
<dbReference type="KEGG" id="nsa:Nitsa_1574"/>
<dbReference type="HOGENOM" id="CLU_1703336_0_0_7"/>
<keyword evidence="1" id="KW-1133">Transmembrane helix</keyword>
<dbReference type="AlphaFoldDB" id="E6X0H2"/>
<keyword evidence="1" id="KW-0812">Transmembrane</keyword>
<feature type="transmembrane region" description="Helical" evidence="1">
    <location>
        <begin position="12"/>
        <end position="34"/>
    </location>
</feature>
<feature type="transmembrane region" description="Helical" evidence="1">
    <location>
        <begin position="54"/>
        <end position="79"/>
    </location>
</feature>
<reference evidence="2 3" key="1">
    <citation type="journal article" date="2011" name="Stand. Genomic Sci.">
        <title>Complete genome sequence of Nitratifractor salsuginis type strain (E9I37-1).</title>
        <authorList>
            <person name="Anderson I."/>
            <person name="Sikorski J."/>
            <person name="Zeytun A."/>
            <person name="Nolan M."/>
            <person name="Lapidus A."/>
            <person name="Lucas S."/>
            <person name="Hammon N."/>
            <person name="Deshpande S."/>
            <person name="Cheng J.F."/>
            <person name="Tapia R."/>
            <person name="Han C."/>
            <person name="Goodwin L."/>
            <person name="Pitluck S."/>
            <person name="Liolios K."/>
            <person name="Pagani I."/>
            <person name="Ivanova N."/>
            <person name="Huntemann M."/>
            <person name="Mavromatis K."/>
            <person name="Ovchinikova G."/>
            <person name="Pati A."/>
            <person name="Chen A."/>
            <person name="Palaniappan K."/>
            <person name="Land M."/>
            <person name="Hauser L."/>
            <person name="Brambilla E.M."/>
            <person name="Ngatchou-Djao O.D."/>
            <person name="Rohde M."/>
            <person name="Tindall B.J."/>
            <person name="Goker M."/>
            <person name="Detter J.C."/>
            <person name="Woyke T."/>
            <person name="Bristow J."/>
            <person name="Eisen J.A."/>
            <person name="Markowitz V."/>
            <person name="Hugenholtz P."/>
            <person name="Klenk H.P."/>
            <person name="Kyrpides N.C."/>
        </authorList>
    </citation>
    <scope>NUCLEOTIDE SEQUENCE [LARGE SCALE GENOMIC DNA]</scope>
    <source>
        <strain evidence="3">DSM 16511 / JCM 12458 / E9I37-1</strain>
    </source>
</reference>
<name>E6X0H2_NITSE</name>
<organism evidence="2 3">
    <name type="scientific">Nitratifractor salsuginis (strain DSM 16511 / JCM 12458 / E9I37-1)</name>
    <dbReference type="NCBI Taxonomy" id="749222"/>
    <lineage>
        <taxon>Bacteria</taxon>
        <taxon>Pseudomonadati</taxon>
        <taxon>Campylobacterota</taxon>
        <taxon>Epsilonproteobacteria</taxon>
        <taxon>Campylobacterales</taxon>
        <taxon>Sulfurovaceae</taxon>
        <taxon>Nitratifractor</taxon>
    </lineage>
</organism>
<feature type="transmembrane region" description="Helical" evidence="1">
    <location>
        <begin position="131"/>
        <end position="154"/>
    </location>
</feature>
<evidence type="ECO:0000313" key="2">
    <source>
        <dbReference type="EMBL" id="ADV46822.1"/>
    </source>
</evidence>
<feature type="transmembrane region" description="Helical" evidence="1">
    <location>
        <begin position="91"/>
        <end position="110"/>
    </location>
</feature>
<dbReference type="STRING" id="749222.Nitsa_1574"/>
<keyword evidence="1" id="KW-0472">Membrane</keyword>